<dbReference type="SUPFAM" id="SSF53623">
    <property type="entry name" value="MurD-like peptide ligases, catalytic domain"/>
    <property type="match status" value="1"/>
</dbReference>
<evidence type="ECO:0000259" key="4">
    <source>
        <dbReference type="Pfam" id="PF08245"/>
    </source>
</evidence>
<reference evidence="5" key="1">
    <citation type="submission" date="2018-05" db="EMBL/GenBank/DDBJ databases">
        <authorList>
            <person name="Lanie J.A."/>
            <person name="Ng W.-L."/>
            <person name="Kazmierczak K.M."/>
            <person name="Andrzejewski T.M."/>
            <person name="Davidsen T.M."/>
            <person name="Wayne K.J."/>
            <person name="Tettelin H."/>
            <person name="Glass J.I."/>
            <person name="Rusch D."/>
            <person name="Podicherti R."/>
            <person name="Tsui H.-C.T."/>
            <person name="Winkler M.E."/>
        </authorList>
    </citation>
    <scope>NUCLEOTIDE SEQUENCE</scope>
</reference>
<dbReference type="EMBL" id="UINC01000468">
    <property type="protein sequence ID" value="SUZ55914.1"/>
    <property type="molecule type" value="Genomic_DNA"/>
</dbReference>
<dbReference type="GO" id="GO:0005737">
    <property type="term" value="C:cytoplasm"/>
    <property type="evidence" value="ECO:0007669"/>
    <property type="project" value="InterPro"/>
</dbReference>
<dbReference type="SUPFAM" id="SSF63418">
    <property type="entry name" value="MurE/MurF N-terminal domain"/>
    <property type="match status" value="1"/>
</dbReference>
<dbReference type="PANTHER" id="PTHR23135">
    <property type="entry name" value="MUR LIGASE FAMILY MEMBER"/>
    <property type="match status" value="1"/>
</dbReference>
<dbReference type="InterPro" id="IPR000713">
    <property type="entry name" value="Mur_ligase_N"/>
</dbReference>
<evidence type="ECO:0008006" key="6">
    <source>
        <dbReference type="Google" id="ProtNLM"/>
    </source>
</evidence>
<dbReference type="InterPro" id="IPR005761">
    <property type="entry name" value="UDP-N-AcMur-Glu-dNH2Pim_ligase"/>
</dbReference>
<dbReference type="InterPro" id="IPR013221">
    <property type="entry name" value="Mur_ligase_cen"/>
</dbReference>
<dbReference type="GO" id="GO:0008360">
    <property type="term" value="P:regulation of cell shape"/>
    <property type="evidence" value="ECO:0007669"/>
    <property type="project" value="InterPro"/>
</dbReference>
<evidence type="ECO:0000256" key="1">
    <source>
        <dbReference type="ARBA" id="ARBA00005898"/>
    </source>
</evidence>
<dbReference type="HAMAP" id="MF_00208">
    <property type="entry name" value="MurE"/>
    <property type="match status" value="1"/>
</dbReference>
<feature type="domain" description="Mur ligase central" evidence="4">
    <location>
        <begin position="91"/>
        <end position="290"/>
    </location>
</feature>
<evidence type="ECO:0000259" key="3">
    <source>
        <dbReference type="Pfam" id="PF02875"/>
    </source>
</evidence>
<comment type="similarity">
    <text evidence="1">Belongs to the MurCDEF family. MurE subfamily.</text>
</comment>
<proteinExistence type="inferred from homology"/>
<dbReference type="GO" id="GO:0016881">
    <property type="term" value="F:acid-amino acid ligase activity"/>
    <property type="evidence" value="ECO:0007669"/>
    <property type="project" value="InterPro"/>
</dbReference>
<dbReference type="Gene3D" id="3.40.1190.10">
    <property type="entry name" value="Mur-like, catalytic domain"/>
    <property type="match status" value="1"/>
</dbReference>
<sequence length="467" mass="50460">VPAVPIHGITTHSARVNPGHLYIAIHGTNLDGHDFIPQAIDNGAAAIITNGRDVGQLPVPQIKVANPRRAASFTAAEYYGHPSKKMSVVGITGTNGKTTTAGLISAMLKAAGEKVAQIGTLGTIAEGYCQEKTLTTPDPIALHKVLFDLHQKGFTHIVMEASSHAIDQSRVADVDFNFTVFTNLSPEHLDYHGTMADYFQAKLKLFTALPRTATAIVNMETDYGQAIFDKCAVPVVTTALEKTGDVFFKDYQISLAGIHGTIQAGEITYTVDSLLIGKFNAENILCAIATGNAMGLTQNAIKNGLKQCASIPGRMESFALRSGATALIDYAHTPAAYDKVLSTIKDIVAEQGSLHIVFGCGGDRDRTKRAKMATSAEQFGYYCYVTPDNPRMEELAVITSDIVSGFRANEYAVFDDRGTGLRHALDRATENDVVVILGKGREDYQEINGKKIPYSDLEIINEYRDAR</sequence>
<feature type="domain" description="Mur ligase N-terminal catalytic" evidence="2">
    <location>
        <begin position="6"/>
        <end position="78"/>
    </location>
</feature>
<protein>
    <recommendedName>
        <fullName evidence="6">Mur ligase central domain-containing protein</fullName>
    </recommendedName>
</protein>
<dbReference type="NCBIfam" id="TIGR01085">
    <property type="entry name" value="murE"/>
    <property type="match status" value="1"/>
</dbReference>
<dbReference type="Pfam" id="PF01225">
    <property type="entry name" value="Mur_ligase"/>
    <property type="match status" value="1"/>
</dbReference>
<dbReference type="AlphaFoldDB" id="A0A381NP60"/>
<dbReference type="Pfam" id="PF08245">
    <property type="entry name" value="Mur_ligase_M"/>
    <property type="match status" value="1"/>
</dbReference>
<dbReference type="NCBIfam" id="NF001126">
    <property type="entry name" value="PRK00139.1-4"/>
    <property type="match status" value="1"/>
</dbReference>
<dbReference type="InterPro" id="IPR035911">
    <property type="entry name" value="MurE/MurF_N"/>
</dbReference>
<dbReference type="InterPro" id="IPR036615">
    <property type="entry name" value="Mur_ligase_C_dom_sf"/>
</dbReference>
<accession>A0A381NP60</accession>
<dbReference type="InterPro" id="IPR004101">
    <property type="entry name" value="Mur_ligase_C"/>
</dbReference>
<organism evidence="5">
    <name type="scientific">marine metagenome</name>
    <dbReference type="NCBI Taxonomy" id="408172"/>
    <lineage>
        <taxon>unclassified sequences</taxon>
        <taxon>metagenomes</taxon>
        <taxon>ecological metagenomes</taxon>
    </lineage>
</organism>
<dbReference type="InterPro" id="IPR036565">
    <property type="entry name" value="Mur-like_cat_sf"/>
</dbReference>
<feature type="domain" description="Mur ligase C-terminal" evidence="3">
    <location>
        <begin position="313"/>
        <end position="440"/>
    </location>
</feature>
<evidence type="ECO:0000259" key="2">
    <source>
        <dbReference type="Pfam" id="PF01225"/>
    </source>
</evidence>
<feature type="non-terminal residue" evidence="5">
    <location>
        <position position="1"/>
    </location>
</feature>
<gene>
    <name evidence="5" type="ORF">METZ01_LOCUS8768</name>
</gene>
<dbReference type="SUPFAM" id="SSF53244">
    <property type="entry name" value="MurD-like peptide ligases, peptide-binding domain"/>
    <property type="match status" value="1"/>
</dbReference>
<name>A0A381NP60_9ZZZZ</name>
<dbReference type="Gene3D" id="3.90.190.20">
    <property type="entry name" value="Mur ligase, C-terminal domain"/>
    <property type="match status" value="1"/>
</dbReference>
<dbReference type="GO" id="GO:0005524">
    <property type="term" value="F:ATP binding"/>
    <property type="evidence" value="ECO:0007669"/>
    <property type="project" value="InterPro"/>
</dbReference>
<evidence type="ECO:0000313" key="5">
    <source>
        <dbReference type="EMBL" id="SUZ55914.1"/>
    </source>
</evidence>
<dbReference type="Pfam" id="PF02875">
    <property type="entry name" value="Mur_ligase_C"/>
    <property type="match status" value="1"/>
</dbReference>
<dbReference type="Gene3D" id="3.40.1390.10">
    <property type="entry name" value="MurE/MurF, N-terminal domain"/>
    <property type="match status" value="1"/>
</dbReference>
<dbReference type="GO" id="GO:0051301">
    <property type="term" value="P:cell division"/>
    <property type="evidence" value="ECO:0007669"/>
    <property type="project" value="InterPro"/>
</dbReference>
<dbReference type="PANTHER" id="PTHR23135:SF4">
    <property type="entry name" value="UDP-N-ACETYLMURAMOYL-L-ALANYL-D-GLUTAMATE--2,6-DIAMINOPIMELATE LIGASE MURE HOMOLOG, CHLOROPLASTIC"/>
    <property type="match status" value="1"/>
</dbReference>